<accession>A0A3N7FF64</accession>
<dbReference type="EMBL" id="CM009297">
    <property type="protein sequence ID" value="RQO94539.1"/>
    <property type="molecule type" value="Genomic_DNA"/>
</dbReference>
<gene>
    <name evidence="1" type="ORF">POPTR_008G112850</name>
</gene>
<protein>
    <submittedName>
        <fullName evidence="1">Uncharacterized protein</fullName>
    </submittedName>
</protein>
<dbReference type="InParanoid" id="A0A3N7FF64"/>
<evidence type="ECO:0000313" key="1">
    <source>
        <dbReference type="EMBL" id="RQO94539.1"/>
    </source>
</evidence>
<evidence type="ECO:0000313" key="2">
    <source>
        <dbReference type="Proteomes" id="UP000006729"/>
    </source>
</evidence>
<reference evidence="1 2" key="1">
    <citation type="journal article" date="2006" name="Science">
        <title>The genome of black cottonwood, Populus trichocarpa (Torr. &amp; Gray).</title>
        <authorList>
            <person name="Tuskan G.A."/>
            <person name="Difazio S."/>
            <person name="Jansson S."/>
            <person name="Bohlmann J."/>
            <person name="Grigoriev I."/>
            <person name="Hellsten U."/>
            <person name="Putnam N."/>
            <person name="Ralph S."/>
            <person name="Rombauts S."/>
            <person name="Salamov A."/>
            <person name="Schein J."/>
            <person name="Sterck L."/>
            <person name="Aerts A."/>
            <person name="Bhalerao R.R."/>
            <person name="Bhalerao R.P."/>
            <person name="Blaudez D."/>
            <person name="Boerjan W."/>
            <person name="Brun A."/>
            <person name="Brunner A."/>
            <person name="Busov V."/>
            <person name="Campbell M."/>
            <person name="Carlson J."/>
            <person name="Chalot M."/>
            <person name="Chapman J."/>
            <person name="Chen G.L."/>
            <person name="Cooper D."/>
            <person name="Coutinho P.M."/>
            <person name="Couturier J."/>
            <person name="Covert S."/>
            <person name="Cronk Q."/>
            <person name="Cunningham R."/>
            <person name="Davis J."/>
            <person name="Degroeve S."/>
            <person name="Dejardin A."/>
            <person name="Depamphilis C."/>
            <person name="Detter J."/>
            <person name="Dirks B."/>
            <person name="Dubchak I."/>
            <person name="Duplessis S."/>
            <person name="Ehlting J."/>
            <person name="Ellis B."/>
            <person name="Gendler K."/>
            <person name="Goodstein D."/>
            <person name="Gribskov M."/>
            <person name="Grimwood J."/>
            <person name="Groover A."/>
            <person name="Gunter L."/>
            <person name="Hamberger B."/>
            <person name="Heinze B."/>
            <person name="Helariutta Y."/>
            <person name="Henrissat B."/>
            <person name="Holligan D."/>
            <person name="Holt R."/>
            <person name="Huang W."/>
            <person name="Islam-Faridi N."/>
            <person name="Jones S."/>
            <person name="Jones-Rhoades M."/>
            <person name="Jorgensen R."/>
            <person name="Joshi C."/>
            <person name="Kangasjarvi J."/>
            <person name="Karlsson J."/>
            <person name="Kelleher C."/>
            <person name="Kirkpatrick R."/>
            <person name="Kirst M."/>
            <person name="Kohler A."/>
            <person name="Kalluri U."/>
            <person name="Larimer F."/>
            <person name="Leebens-Mack J."/>
            <person name="Leple J.C."/>
            <person name="Locascio P."/>
            <person name="Lou Y."/>
            <person name="Lucas S."/>
            <person name="Martin F."/>
            <person name="Montanini B."/>
            <person name="Napoli C."/>
            <person name="Nelson D.R."/>
            <person name="Nelson C."/>
            <person name="Nieminen K."/>
            <person name="Nilsson O."/>
            <person name="Pereda V."/>
            <person name="Peter G."/>
            <person name="Philippe R."/>
            <person name="Pilate G."/>
            <person name="Poliakov A."/>
            <person name="Razumovskaya J."/>
            <person name="Richardson P."/>
            <person name="Rinaldi C."/>
            <person name="Ritland K."/>
            <person name="Rouze P."/>
            <person name="Ryaboy D."/>
            <person name="Schmutz J."/>
            <person name="Schrader J."/>
            <person name="Segerman B."/>
            <person name="Shin H."/>
            <person name="Siddiqui A."/>
            <person name="Sterky F."/>
            <person name="Terry A."/>
            <person name="Tsai C.J."/>
            <person name="Uberbacher E."/>
            <person name="Unneberg P."/>
            <person name="Vahala J."/>
            <person name="Wall K."/>
            <person name="Wessler S."/>
            <person name="Yang G."/>
            <person name="Yin T."/>
            <person name="Douglas C."/>
            <person name="Marra M."/>
            <person name="Sandberg G."/>
            <person name="Van de Peer Y."/>
            <person name="Rokhsar D."/>
        </authorList>
    </citation>
    <scope>NUCLEOTIDE SEQUENCE [LARGE SCALE GENOMIC DNA]</scope>
    <source>
        <strain evidence="2">cv. Nisqually</strain>
    </source>
</reference>
<name>A0A3N7FF64_POPTR</name>
<sequence>MQSCLGTAYVQIQIFSRLWCSVMFCCTGLSYTWSRVQYGHPSCDEFIGLLRNHVFRSICSPLNVIAFFCSQHITFWINYI</sequence>
<dbReference type="AlphaFoldDB" id="A0A3N7FF64"/>
<organism evidence="1 2">
    <name type="scientific">Populus trichocarpa</name>
    <name type="common">Western balsam poplar</name>
    <name type="synonym">Populus balsamifera subsp. trichocarpa</name>
    <dbReference type="NCBI Taxonomy" id="3694"/>
    <lineage>
        <taxon>Eukaryota</taxon>
        <taxon>Viridiplantae</taxon>
        <taxon>Streptophyta</taxon>
        <taxon>Embryophyta</taxon>
        <taxon>Tracheophyta</taxon>
        <taxon>Spermatophyta</taxon>
        <taxon>Magnoliopsida</taxon>
        <taxon>eudicotyledons</taxon>
        <taxon>Gunneridae</taxon>
        <taxon>Pentapetalae</taxon>
        <taxon>rosids</taxon>
        <taxon>fabids</taxon>
        <taxon>Malpighiales</taxon>
        <taxon>Salicaceae</taxon>
        <taxon>Saliceae</taxon>
        <taxon>Populus</taxon>
    </lineage>
</organism>
<keyword evidence="2" id="KW-1185">Reference proteome</keyword>
<dbReference type="Proteomes" id="UP000006729">
    <property type="component" value="Chromosome 8"/>
</dbReference>
<proteinExistence type="predicted"/>